<reference evidence="1" key="2">
    <citation type="submission" date="2020-11" db="EMBL/GenBank/DDBJ databases">
        <authorList>
            <person name="McCartney M.A."/>
            <person name="Auch B."/>
            <person name="Kono T."/>
            <person name="Mallez S."/>
            <person name="Becker A."/>
            <person name="Gohl D.M."/>
            <person name="Silverstein K.A.T."/>
            <person name="Koren S."/>
            <person name="Bechman K.B."/>
            <person name="Herman A."/>
            <person name="Abrahante J.E."/>
            <person name="Garbe J."/>
        </authorList>
    </citation>
    <scope>NUCLEOTIDE SEQUENCE</scope>
    <source>
        <strain evidence="1">Duluth1</strain>
        <tissue evidence="1">Whole animal</tissue>
    </source>
</reference>
<dbReference type="EMBL" id="JAIWYP010000011">
    <property type="protein sequence ID" value="KAH3733485.1"/>
    <property type="molecule type" value="Genomic_DNA"/>
</dbReference>
<gene>
    <name evidence="1" type="ORF">DPMN_039913</name>
</gene>
<keyword evidence="2" id="KW-1185">Reference proteome</keyword>
<evidence type="ECO:0000313" key="2">
    <source>
        <dbReference type="Proteomes" id="UP000828390"/>
    </source>
</evidence>
<sequence>MSCHPHPIDPTQITLHLSVQIVMQARSQVPARHVPPVVILFLEVVPRRFVGFSTVVRLIPNDRECLVRVVV</sequence>
<protein>
    <submittedName>
        <fullName evidence="1">Uncharacterized protein</fullName>
    </submittedName>
</protein>
<accession>A0A9D4CV04</accession>
<reference evidence="1" key="1">
    <citation type="journal article" date="2019" name="bioRxiv">
        <title>The Genome of the Zebra Mussel, Dreissena polymorpha: A Resource for Invasive Species Research.</title>
        <authorList>
            <person name="McCartney M.A."/>
            <person name="Auch B."/>
            <person name="Kono T."/>
            <person name="Mallez S."/>
            <person name="Zhang Y."/>
            <person name="Obille A."/>
            <person name="Becker A."/>
            <person name="Abrahante J.E."/>
            <person name="Garbe J."/>
            <person name="Badalamenti J.P."/>
            <person name="Herman A."/>
            <person name="Mangelson H."/>
            <person name="Liachko I."/>
            <person name="Sullivan S."/>
            <person name="Sone E.D."/>
            <person name="Koren S."/>
            <person name="Silverstein K.A.T."/>
            <person name="Beckman K.B."/>
            <person name="Gohl D.M."/>
        </authorList>
    </citation>
    <scope>NUCLEOTIDE SEQUENCE</scope>
    <source>
        <strain evidence="1">Duluth1</strain>
        <tissue evidence="1">Whole animal</tissue>
    </source>
</reference>
<proteinExistence type="predicted"/>
<organism evidence="1 2">
    <name type="scientific">Dreissena polymorpha</name>
    <name type="common">Zebra mussel</name>
    <name type="synonym">Mytilus polymorpha</name>
    <dbReference type="NCBI Taxonomy" id="45954"/>
    <lineage>
        <taxon>Eukaryota</taxon>
        <taxon>Metazoa</taxon>
        <taxon>Spiralia</taxon>
        <taxon>Lophotrochozoa</taxon>
        <taxon>Mollusca</taxon>
        <taxon>Bivalvia</taxon>
        <taxon>Autobranchia</taxon>
        <taxon>Heteroconchia</taxon>
        <taxon>Euheterodonta</taxon>
        <taxon>Imparidentia</taxon>
        <taxon>Neoheterodontei</taxon>
        <taxon>Myida</taxon>
        <taxon>Dreissenoidea</taxon>
        <taxon>Dreissenidae</taxon>
        <taxon>Dreissena</taxon>
    </lineage>
</organism>
<name>A0A9D4CV04_DREPO</name>
<dbReference type="Proteomes" id="UP000828390">
    <property type="component" value="Unassembled WGS sequence"/>
</dbReference>
<dbReference type="AlphaFoldDB" id="A0A9D4CV04"/>
<comment type="caution">
    <text evidence="1">The sequence shown here is derived from an EMBL/GenBank/DDBJ whole genome shotgun (WGS) entry which is preliminary data.</text>
</comment>
<evidence type="ECO:0000313" key="1">
    <source>
        <dbReference type="EMBL" id="KAH3733485.1"/>
    </source>
</evidence>